<dbReference type="EMBL" id="AOGW02000010">
    <property type="protein sequence ID" value="EMY61801.1"/>
    <property type="molecule type" value="Genomic_DNA"/>
</dbReference>
<dbReference type="STRING" id="1257025.LEP1GSC203_1583"/>
<comment type="caution">
    <text evidence="2">The sequence shown here is derived from an EMBL/GenBank/DDBJ whole genome shotgun (WGS) entry which is preliminary data.</text>
</comment>
<gene>
    <name evidence="2" type="ORF">LEP1GSC203_1583</name>
</gene>
<keyword evidence="1" id="KW-0677">Repeat</keyword>
<dbReference type="InterPro" id="IPR011042">
    <property type="entry name" value="6-blade_b-propeller_TolB-like"/>
</dbReference>
<dbReference type="PANTHER" id="PTHR24104:SF25">
    <property type="entry name" value="PROTEIN LIN-41"/>
    <property type="match status" value="1"/>
</dbReference>
<reference evidence="2" key="1">
    <citation type="submission" date="2013-03" db="EMBL/GenBank/DDBJ databases">
        <authorList>
            <person name="Harkins D.M."/>
            <person name="Durkin A.S."/>
            <person name="Brinkac L.M."/>
            <person name="Haft D.H."/>
            <person name="Selengut J.D."/>
            <person name="Sanka R."/>
            <person name="DePew J."/>
            <person name="Purushe J."/>
            <person name="Hartskeerl R.A."/>
            <person name="Ahmed A."/>
            <person name="van der Linden H."/>
            <person name="Goris M.G.A."/>
            <person name="Vinetz J.M."/>
            <person name="Sutton G.G."/>
            <person name="Nierman W.C."/>
            <person name="Fouts D.E."/>
        </authorList>
    </citation>
    <scope>NUCLEOTIDE SEQUENCE [LARGE SCALE GENOMIC DNA]</scope>
    <source>
        <strain evidence="2">LT 11-33</strain>
    </source>
</reference>
<dbReference type="InterPro" id="IPR001258">
    <property type="entry name" value="NHL_repeat"/>
</dbReference>
<proteinExistence type="predicted"/>
<accession>N1W2C0</accession>
<dbReference type="GO" id="GO:0008270">
    <property type="term" value="F:zinc ion binding"/>
    <property type="evidence" value="ECO:0007669"/>
    <property type="project" value="UniProtKB-KW"/>
</dbReference>
<dbReference type="SUPFAM" id="SSF63825">
    <property type="entry name" value="YWTD domain"/>
    <property type="match status" value="1"/>
</dbReference>
<dbReference type="OrthoDB" id="9799230at2"/>
<evidence type="ECO:0000256" key="1">
    <source>
        <dbReference type="ARBA" id="ARBA00022737"/>
    </source>
</evidence>
<keyword evidence="3" id="KW-1185">Reference proteome</keyword>
<evidence type="ECO:0000313" key="3">
    <source>
        <dbReference type="Proteomes" id="UP000012371"/>
    </source>
</evidence>
<name>N1W2C0_9LEPT</name>
<sequence length="431" mass="46037">MNFAKPKFLPLFLFLSLIDCSSIEWGNPCDPASSKYLELLFLKELLGDSAPYCVGPTTKNIARFSNFQRADIVIGQPDFETNSSTPLSSASLNQPGPVTVSGNQLYISDSRNHRILGYHQIPTLNGATADFVIGQTDFVSSLVAIPPTATSFRYQWNVASSNDRLFVADTSNNRHLIYNSLPTVNVAADLVLGVSNFTTVGAGTCSSTDLSGSEGVSTANGKLFVADEGHHRVLIWNTIPTSNNTPADIVLGQADFTTCSPNRGGPTPTANSLSTPGGVWSDGTRLFVADSYNGRVLIWNSIPTTNGQPADLVLGQSSMESAVSTATEGGFFVGGVYNVFSNGAQLVIGDGYNHRVLIWNTIPTTNGQPADTVLGQSNFTNNTPNDDGQTGVAGVTPTARTLFYPYGVYMVGKLLFVSDFDNNRILIFKGK</sequence>
<dbReference type="InterPro" id="IPR050952">
    <property type="entry name" value="TRIM-NHL_E3_ligases"/>
</dbReference>
<dbReference type="PANTHER" id="PTHR24104">
    <property type="entry name" value="E3 UBIQUITIN-PROTEIN LIGASE NHLRC1-RELATED"/>
    <property type="match status" value="1"/>
</dbReference>
<organism evidence="2 3">
    <name type="scientific">Leptospira terpstrae serovar Hualin str. LT 11-33 = ATCC 700639</name>
    <dbReference type="NCBI Taxonomy" id="1257025"/>
    <lineage>
        <taxon>Bacteria</taxon>
        <taxon>Pseudomonadati</taxon>
        <taxon>Spirochaetota</taxon>
        <taxon>Spirochaetia</taxon>
        <taxon>Leptospirales</taxon>
        <taxon>Leptospiraceae</taxon>
        <taxon>Leptospira</taxon>
    </lineage>
</organism>
<dbReference type="RefSeq" id="WP_002974482.1">
    <property type="nucleotide sequence ID" value="NZ_AOGW02000010.1"/>
</dbReference>
<evidence type="ECO:0000313" key="2">
    <source>
        <dbReference type="EMBL" id="EMY61801.1"/>
    </source>
</evidence>
<dbReference type="Proteomes" id="UP000012371">
    <property type="component" value="Unassembled WGS sequence"/>
</dbReference>
<protein>
    <submittedName>
        <fullName evidence="2">NHL repeat protein</fullName>
    </submittedName>
</protein>
<dbReference type="AlphaFoldDB" id="N1W2C0"/>
<dbReference type="Pfam" id="PF01436">
    <property type="entry name" value="NHL"/>
    <property type="match status" value="1"/>
</dbReference>
<dbReference type="Gene3D" id="2.120.10.30">
    <property type="entry name" value="TolB, C-terminal domain"/>
    <property type="match status" value="2"/>
</dbReference>